<feature type="region of interest" description="Disordered" evidence="1">
    <location>
        <begin position="1"/>
        <end position="27"/>
    </location>
</feature>
<dbReference type="EMBL" id="AM425668">
    <property type="protein sequence ID" value="CAN75616.1"/>
    <property type="molecule type" value="Genomic_DNA"/>
</dbReference>
<dbReference type="AlphaFoldDB" id="A5AFT3"/>
<organism evidence="2">
    <name type="scientific">Vitis vinifera</name>
    <name type="common">Grape</name>
    <dbReference type="NCBI Taxonomy" id="29760"/>
    <lineage>
        <taxon>Eukaryota</taxon>
        <taxon>Viridiplantae</taxon>
        <taxon>Streptophyta</taxon>
        <taxon>Embryophyta</taxon>
        <taxon>Tracheophyta</taxon>
        <taxon>Spermatophyta</taxon>
        <taxon>Magnoliopsida</taxon>
        <taxon>eudicotyledons</taxon>
        <taxon>Gunneridae</taxon>
        <taxon>Pentapetalae</taxon>
        <taxon>rosids</taxon>
        <taxon>Vitales</taxon>
        <taxon>Vitaceae</taxon>
        <taxon>Viteae</taxon>
        <taxon>Vitis</taxon>
    </lineage>
</organism>
<sequence length="141" mass="15707">MDVSLESKSLPSVGYSRKSYLQTTSQRLSRDKLVHLNERRSLALSSVGPEKLKRPPLPSGCQEPDAKCRRTEFLPGWNELCRKGDRLRVQGVGTPLPDDTECEWLSESSPSGFPKRTCGALPYPDSLKEKHTALVNITPGR</sequence>
<proteinExistence type="predicted"/>
<evidence type="ECO:0000256" key="1">
    <source>
        <dbReference type="SAM" id="MobiDB-lite"/>
    </source>
</evidence>
<reference evidence="2" key="1">
    <citation type="journal article" date="2007" name="PLoS ONE">
        <title>The first genome sequence of an elite grapevine cultivar (Pinot noir Vitis vinifera L.): coping with a highly heterozygous genome.</title>
        <authorList>
            <person name="Velasco R."/>
            <person name="Zharkikh A."/>
            <person name="Troggio M."/>
            <person name="Cartwright D.A."/>
            <person name="Cestaro A."/>
            <person name="Pruss D."/>
            <person name="Pindo M."/>
            <person name="FitzGerald L.M."/>
            <person name="Vezzulli S."/>
            <person name="Reid J."/>
            <person name="Malacarne G."/>
            <person name="Iliev D."/>
            <person name="Coppola G."/>
            <person name="Wardell B."/>
            <person name="Micheletti D."/>
            <person name="Macalma T."/>
            <person name="Facci M."/>
            <person name="Mitchell J.T."/>
            <person name="Perazzolli M."/>
            <person name="Eldredge G."/>
            <person name="Gatto P."/>
            <person name="Oyzerski R."/>
            <person name="Moretto M."/>
            <person name="Gutin N."/>
            <person name="Stefanini M."/>
            <person name="Chen Y."/>
            <person name="Segala C."/>
            <person name="Davenport C."/>
            <person name="Dematte L."/>
            <person name="Mraz A."/>
            <person name="Battilana J."/>
            <person name="Stormo K."/>
            <person name="Costa F."/>
            <person name="Tao Q."/>
            <person name="Si-Ammour A."/>
            <person name="Harkins T."/>
            <person name="Lackey A."/>
            <person name="Perbost C."/>
            <person name="Taillon B."/>
            <person name="Stella A."/>
            <person name="Solovyev V."/>
            <person name="Fawcett J.A."/>
            <person name="Sterck L."/>
            <person name="Vandepoele K."/>
            <person name="Grando S.M."/>
            <person name="Toppo S."/>
            <person name="Moser C."/>
            <person name="Lanchbury J."/>
            <person name="Bogden R."/>
            <person name="Skolnick M."/>
            <person name="Sgaramella V."/>
            <person name="Bhatnagar S.K."/>
            <person name="Fontana P."/>
            <person name="Gutin A."/>
            <person name="Van de Peer Y."/>
            <person name="Salamini F."/>
            <person name="Viola R."/>
        </authorList>
    </citation>
    <scope>NUCLEOTIDE SEQUENCE</scope>
</reference>
<evidence type="ECO:0000313" key="2">
    <source>
        <dbReference type="EMBL" id="CAN75616.1"/>
    </source>
</evidence>
<protein>
    <submittedName>
        <fullName evidence="2">Uncharacterized protein</fullName>
    </submittedName>
</protein>
<feature type="compositionally biased region" description="Polar residues" evidence="1">
    <location>
        <begin position="1"/>
        <end position="10"/>
    </location>
</feature>
<accession>A5AFT3</accession>
<gene>
    <name evidence="2" type="ORF">VITISV_010164</name>
</gene>
<name>A5AFT3_VITVI</name>
<feature type="region of interest" description="Disordered" evidence="1">
    <location>
        <begin position="92"/>
        <end position="117"/>
    </location>
</feature>
<feature type="region of interest" description="Disordered" evidence="1">
    <location>
        <begin position="45"/>
        <end position="64"/>
    </location>
</feature>